<dbReference type="AlphaFoldDB" id="A0A1G2EWN8"/>
<keyword evidence="2" id="KW-0808">Transferase</keyword>
<evidence type="ECO:0000256" key="2">
    <source>
        <dbReference type="ARBA" id="ARBA00022679"/>
    </source>
</evidence>
<dbReference type="SUPFAM" id="SSF53271">
    <property type="entry name" value="PRTase-like"/>
    <property type="match status" value="1"/>
</dbReference>
<dbReference type="InterPro" id="IPR029057">
    <property type="entry name" value="PRTase-like"/>
</dbReference>
<keyword evidence="1" id="KW-0328">Glycosyltransferase</keyword>
<reference evidence="3 4" key="1">
    <citation type="journal article" date="2016" name="Nat. Commun.">
        <title>Thousands of microbial genomes shed light on interconnected biogeochemical processes in an aquifer system.</title>
        <authorList>
            <person name="Anantharaman K."/>
            <person name="Brown C.T."/>
            <person name="Hug L.A."/>
            <person name="Sharon I."/>
            <person name="Castelle C.J."/>
            <person name="Probst A.J."/>
            <person name="Thomas B.C."/>
            <person name="Singh A."/>
            <person name="Wilkins M.J."/>
            <person name="Karaoz U."/>
            <person name="Brodie E.L."/>
            <person name="Williams K.H."/>
            <person name="Hubbard S.S."/>
            <person name="Banfield J.F."/>
        </authorList>
    </citation>
    <scope>NUCLEOTIDE SEQUENCE [LARGE SCALE GENOMIC DNA]</scope>
</reference>
<evidence type="ECO:0000256" key="1">
    <source>
        <dbReference type="ARBA" id="ARBA00022676"/>
    </source>
</evidence>
<organism evidence="3 4">
    <name type="scientific">Candidatus Niyogibacteria bacterium RIFCSPLOWO2_01_FULL_45_48</name>
    <dbReference type="NCBI Taxonomy" id="1801724"/>
    <lineage>
        <taxon>Bacteria</taxon>
        <taxon>Candidatus Niyogiibacteriota</taxon>
    </lineage>
</organism>
<dbReference type="Gene3D" id="3.40.50.2020">
    <property type="match status" value="2"/>
</dbReference>
<dbReference type="PANTHER" id="PTHR43363">
    <property type="entry name" value="HYPOXANTHINE PHOSPHORIBOSYLTRANSFERASE"/>
    <property type="match status" value="1"/>
</dbReference>
<gene>
    <name evidence="3" type="ORF">A2931_00600</name>
</gene>
<dbReference type="Proteomes" id="UP000177486">
    <property type="component" value="Unassembled WGS sequence"/>
</dbReference>
<comment type="caution">
    <text evidence="3">The sequence shown here is derived from an EMBL/GenBank/DDBJ whole genome shotgun (WGS) entry which is preliminary data.</text>
</comment>
<evidence type="ECO:0000313" key="3">
    <source>
        <dbReference type="EMBL" id="OGZ29781.1"/>
    </source>
</evidence>
<dbReference type="PANTHER" id="PTHR43363:SF1">
    <property type="entry name" value="HYPOXANTHINE-GUANINE PHOSPHORIBOSYLTRANSFERASE"/>
    <property type="match status" value="1"/>
</dbReference>
<evidence type="ECO:0008006" key="5">
    <source>
        <dbReference type="Google" id="ProtNLM"/>
    </source>
</evidence>
<sequence>MENKKHFYTWKNFESDVKKLTSALKHKKFDGIWGPARGGLPIAVCLSHALDLPFLEKSKSEKTLIVDDIADTGKTLEPFFKKGHTIATIFYHHQSRFEPHIWLREKKDEWIVFPWEKT</sequence>
<protein>
    <recommendedName>
        <fullName evidence="5">Phosphoribosyltransferase domain-containing protein</fullName>
    </recommendedName>
</protein>
<dbReference type="InterPro" id="IPR000836">
    <property type="entry name" value="PRTase_dom"/>
</dbReference>
<name>A0A1G2EWN8_9BACT</name>
<dbReference type="EMBL" id="MHMQ01000032">
    <property type="protein sequence ID" value="OGZ29781.1"/>
    <property type="molecule type" value="Genomic_DNA"/>
</dbReference>
<evidence type="ECO:0000313" key="4">
    <source>
        <dbReference type="Proteomes" id="UP000177486"/>
    </source>
</evidence>
<dbReference type="GO" id="GO:0016757">
    <property type="term" value="F:glycosyltransferase activity"/>
    <property type="evidence" value="ECO:0007669"/>
    <property type="project" value="UniProtKB-KW"/>
</dbReference>
<accession>A0A1G2EWN8</accession>
<proteinExistence type="predicted"/>
<dbReference type="CDD" id="cd06223">
    <property type="entry name" value="PRTases_typeI"/>
    <property type="match status" value="1"/>
</dbReference>